<keyword evidence="1" id="KW-0472">Membrane</keyword>
<evidence type="ECO:0000313" key="2">
    <source>
        <dbReference type="EMBL" id="GAA4383863.1"/>
    </source>
</evidence>
<reference evidence="3" key="1">
    <citation type="journal article" date="2019" name="Int. J. Syst. Evol. Microbiol.">
        <title>The Global Catalogue of Microorganisms (GCM) 10K type strain sequencing project: providing services to taxonomists for standard genome sequencing and annotation.</title>
        <authorList>
            <consortium name="The Broad Institute Genomics Platform"/>
            <consortium name="The Broad Institute Genome Sequencing Center for Infectious Disease"/>
            <person name="Wu L."/>
            <person name="Ma J."/>
        </authorList>
    </citation>
    <scope>NUCLEOTIDE SEQUENCE [LARGE SCALE GENOMIC DNA]</scope>
    <source>
        <strain evidence="3">JCM 17924</strain>
    </source>
</reference>
<accession>A0ABP8J2J1</accession>
<feature type="transmembrane region" description="Helical" evidence="1">
    <location>
        <begin position="12"/>
        <end position="33"/>
    </location>
</feature>
<comment type="caution">
    <text evidence="2">The sequence shown here is derived from an EMBL/GenBank/DDBJ whole genome shotgun (WGS) entry which is preliminary data.</text>
</comment>
<dbReference type="Proteomes" id="UP001500454">
    <property type="component" value="Unassembled WGS sequence"/>
</dbReference>
<evidence type="ECO:0000256" key="1">
    <source>
        <dbReference type="SAM" id="Phobius"/>
    </source>
</evidence>
<keyword evidence="1" id="KW-1133">Transmembrane helix</keyword>
<evidence type="ECO:0000313" key="3">
    <source>
        <dbReference type="Proteomes" id="UP001500454"/>
    </source>
</evidence>
<organism evidence="2 3">
    <name type="scientific">Hymenobacter koreensis</name>
    <dbReference type="NCBI Taxonomy" id="1084523"/>
    <lineage>
        <taxon>Bacteria</taxon>
        <taxon>Pseudomonadati</taxon>
        <taxon>Bacteroidota</taxon>
        <taxon>Cytophagia</taxon>
        <taxon>Cytophagales</taxon>
        <taxon>Hymenobacteraceae</taxon>
        <taxon>Hymenobacter</taxon>
    </lineage>
</organism>
<gene>
    <name evidence="2" type="ORF">GCM10023186_25440</name>
</gene>
<keyword evidence="3" id="KW-1185">Reference proteome</keyword>
<proteinExistence type="predicted"/>
<sequence>MLRNSPRATHFLTLLFGGALVVSFGVNVLLLTVNPEPWPEDPNHELTATTADLHLTQRLLAQCQKQHQQQDSLLVLLRSQMPGPALAEQ</sequence>
<dbReference type="RefSeq" id="WP_345224749.1">
    <property type="nucleotide sequence ID" value="NZ_BAABHA010000008.1"/>
</dbReference>
<protein>
    <submittedName>
        <fullName evidence="2">Uncharacterized protein</fullName>
    </submittedName>
</protein>
<name>A0ABP8J2J1_9BACT</name>
<dbReference type="EMBL" id="BAABHA010000008">
    <property type="protein sequence ID" value="GAA4383863.1"/>
    <property type="molecule type" value="Genomic_DNA"/>
</dbReference>
<keyword evidence="1" id="KW-0812">Transmembrane</keyword>